<evidence type="ECO:0000256" key="2">
    <source>
        <dbReference type="ARBA" id="ARBA00005811"/>
    </source>
</evidence>
<feature type="transmembrane region" description="Helical" evidence="8">
    <location>
        <begin position="16"/>
        <end position="35"/>
    </location>
</feature>
<proteinExistence type="inferred from homology"/>
<dbReference type="Proteomes" id="UP001556653">
    <property type="component" value="Unassembled WGS sequence"/>
</dbReference>
<evidence type="ECO:0000256" key="4">
    <source>
        <dbReference type="ARBA" id="ARBA00022692"/>
    </source>
</evidence>
<reference evidence="9 10" key="1">
    <citation type="submission" date="2024-02" db="EMBL/GenBank/DDBJ databases">
        <title>New especies of Spiribacter isolated from saline water.</title>
        <authorList>
            <person name="Leon M.J."/>
            <person name="De La Haba R."/>
            <person name="Sanchez-Porro C."/>
            <person name="Ventosa A."/>
        </authorList>
    </citation>
    <scope>NUCLEOTIDE SEQUENCE [LARGE SCALE GENOMIC DNA]</scope>
    <source>
        <strain evidence="10">ag22IC4-227</strain>
    </source>
</reference>
<sequence>MGLGLDTRREVRDSEAAVLPLINIVFLLLAFFIIAGQLMHLPPFEVNPPTLGGDPIDMPPEVIIHMAPDGTLAIDSRPTNRTRLEQRLGEMVGHGMNPRIQIIADGGVEANTVITLLTRMRAAGVETTDLTTRQP</sequence>
<keyword evidence="10" id="KW-1185">Reference proteome</keyword>
<keyword evidence="5 8" id="KW-1133">Transmembrane helix</keyword>
<dbReference type="Pfam" id="PF02472">
    <property type="entry name" value="ExbD"/>
    <property type="match status" value="1"/>
</dbReference>
<evidence type="ECO:0000256" key="1">
    <source>
        <dbReference type="ARBA" id="ARBA00004162"/>
    </source>
</evidence>
<dbReference type="InterPro" id="IPR003400">
    <property type="entry name" value="ExbD"/>
</dbReference>
<keyword evidence="7" id="KW-0653">Protein transport</keyword>
<keyword evidence="7" id="KW-0813">Transport</keyword>
<gene>
    <name evidence="9" type="ORF">V6X64_03700</name>
</gene>
<dbReference type="PANTHER" id="PTHR30558:SF3">
    <property type="entry name" value="BIOPOLYMER TRANSPORT PROTEIN EXBD-RELATED"/>
    <property type="match status" value="1"/>
</dbReference>
<evidence type="ECO:0000313" key="10">
    <source>
        <dbReference type="Proteomes" id="UP001556653"/>
    </source>
</evidence>
<keyword evidence="4 7" id="KW-0812">Transmembrane</keyword>
<comment type="subcellular location">
    <subcellularLocation>
        <location evidence="1">Cell membrane</location>
        <topology evidence="1">Single-pass membrane protein</topology>
    </subcellularLocation>
    <subcellularLocation>
        <location evidence="7">Cell membrane</location>
        <topology evidence="7">Single-pass type II membrane protein</topology>
    </subcellularLocation>
</comment>
<evidence type="ECO:0000256" key="5">
    <source>
        <dbReference type="ARBA" id="ARBA00022989"/>
    </source>
</evidence>
<evidence type="ECO:0000256" key="3">
    <source>
        <dbReference type="ARBA" id="ARBA00022475"/>
    </source>
</evidence>
<comment type="similarity">
    <text evidence="2 7">Belongs to the ExbD/TolR family.</text>
</comment>
<protein>
    <submittedName>
        <fullName evidence="9">Biopolymer transporter ExbD</fullName>
    </submittedName>
</protein>
<evidence type="ECO:0000313" key="9">
    <source>
        <dbReference type="EMBL" id="MEX0386102.1"/>
    </source>
</evidence>
<name>A0ABV3S7J8_9GAMM</name>
<dbReference type="RefSeq" id="WP_367966580.1">
    <property type="nucleotide sequence ID" value="NZ_JBAKFJ010000001.1"/>
</dbReference>
<organism evidence="9 10">
    <name type="scientific">Spiribacter onubensis</name>
    <dbReference type="NCBI Taxonomy" id="3122420"/>
    <lineage>
        <taxon>Bacteria</taxon>
        <taxon>Pseudomonadati</taxon>
        <taxon>Pseudomonadota</taxon>
        <taxon>Gammaproteobacteria</taxon>
        <taxon>Chromatiales</taxon>
        <taxon>Ectothiorhodospiraceae</taxon>
        <taxon>Spiribacter</taxon>
    </lineage>
</organism>
<dbReference type="PANTHER" id="PTHR30558">
    <property type="entry name" value="EXBD MEMBRANE COMPONENT OF PMF-DRIVEN MACROMOLECULE IMPORT SYSTEM"/>
    <property type="match status" value="1"/>
</dbReference>
<keyword evidence="6 8" id="KW-0472">Membrane</keyword>
<keyword evidence="3" id="KW-1003">Cell membrane</keyword>
<dbReference type="Gene3D" id="3.30.420.270">
    <property type="match status" value="1"/>
</dbReference>
<evidence type="ECO:0000256" key="6">
    <source>
        <dbReference type="ARBA" id="ARBA00023136"/>
    </source>
</evidence>
<comment type="caution">
    <text evidence="9">The sequence shown here is derived from an EMBL/GenBank/DDBJ whole genome shotgun (WGS) entry which is preliminary data.</text>
</comment>
<evidence type="ECO:0000256" key="7">
    <source>
        <dbReference type="RuleBase" id="RU003879"/>
    </source>
</evidence>
<dbReference type="EMBL" id="JBAKFJ010000001">
    <property type="protein sequence ID" value="MEX0386102.1"/>
    <property type="molecule type" value="Genomic_DNA"/>
</dbReference>
<accession>A0ABV3S7J8</accession>
<evidence type="ECO:0000256" key="8">
    <source>
        <dbReference type="SAM" id="Phobius"/>
    </source>
</evidence>